<evidence type="ECO:0000313" key="4">
    <source>
        <dbReference type="EMBL" id="GHI86107.1"/>
    </source>
</evidence>
<evidence type="ECO:0000256" key="1">
    <source>
        <dbReference type="ARBA" id="ARBA00005662"/>
    </source>
</evidence>
<dbReference type="Proteomes" id="UP000600026">
    <property type="component" value="Unassembled WGS sequence"/>
</dbReference>
<name>A0A919GZ98_9ACTN</name>
<keyword evidence="2" id="KW-0732">Signal</keyword>
<evidence type="ECO:0000259" key="3">
    <source>
        <dbReference type="SMART" id="SM00854"/>
    </source>
</evidence>
<protein>
    <submittedName>
        <fullName evidence="4">Lipoprotein</fullName>
    </submittedName>
</protein>
<feature type="domain" description="Capsule synthesis protein CapA" evidence="3">
    <location>
        <begin position="55"/>
        <end position="305"/>
    </location>
</feature>
<dbReference type="AlphaFoldDB" id="A0A919GZ98"/>
<dbReference type="Pfam" id="PF09587">
    <property type="entry name" value="PGA_cap"/>
    <property type="match status" value="1"/>
</dbReference>
<evidence type="ECO:0000256" key="2">
    <source>
        <dbReference type="SAM" id="SignalP"/>
    </source>
</evidence>
<dbReference type="SUPFAM" id="SSF56300">
    <property type="entry name" value="Metallo-dependent phosphatases"/>
    <property type="match status" value="1"/>
</dbReference>
<reference evidence="4" key="1">
    <citation type="submission" date="2020-09" db="EMBL/GenBank/DDBJ databases">
        <title>Whole genome shotgun sequence of Streptomyces xanthophaeus NBRC 12829.</title>
        <authorList>
            <person name="Komaki H."/>
            <person name="Tamura T."/>
        </authorList>
    </citation>
    <scope>NUCLEOTIDE SEQUENCE</scope>
    <source>
        <strain evidence="4">NBRC 12829</strain>
    </source>
</reference>
<dbReference type="InterPro" id="IPR029052">
    <property type="entry name" value="Metallo-depent_PP-like"/>
</dbReference>
<feature type="signal peptide" evidence="2">
    <location>
        <begin position="1"/>
        <end position="25"/>
    </location>
</feature>
<dbReference type="EMBL" id="BNEE01000006">
    <property type="protein sequence ID" value="GHI86107.1"/>
    <property type="molecule type" value="Genomic_DNA"/>
</dbReference>
<dbReference type="SMART" id="SM00854">
    <property type="entry name" value="PGA_cap"/>
    <property type="match status" value="1"/>
</dbReference>
<sequence length="397" mass="41026">MNKRTRQSAALLAALLLSAAAGCSASGGPPPARLAGSGSPAPSTAAGAPAARGFTLVASGDVLPHTSVIRQGAADADGSGYDFGPMFSGVKPVVSAADLALCHMETIYGEDGGPFSGYPAFVSPPEIADALKATGYDGCSTASNHTLDDGADGLRRTLDRFDKVGLRHAGSARTAAEAAAVTTYTVGSAKVAHLAYTYGTNGYPMPEGQPWAVNLMQQDKIVADARAARKAGADVVLVSVHWGTEWETEPDGTQLSLGKALTASQTDGRPDIDLILGTHAHVPQPYEKVNGTWIVYGMGDQVAGQMFNHSGAEDARGSYGSIGRFTFAPPATAGQRWQVTKAEFVPQLMDRDAGRVVNLPAALAAQPGREDYRAAQEAVSDAVLSRDAAKDGLTQGR</sequence>
<feature type="chain" id="PRO_5039525379" evidence="2">
    <location>
        <begin position="26"/>
        <end position="397"/>
    </location>
</feature>
<dbReference type="OrthoDB" id="9810718at2"/>
<dbReference type="InterPro" id="IPR052169">
    <property type="entry name" value="CW_Biosynth-Accessory"/>
</dbReference>
<comment type="caution">
    <text evidence="4">The sequence shown here is derived from an EMBL/GenBank/DDBJ whole genome shotgun (WGS) entry which is preliminary data.</text>
</comment>
<dbReference type="PROSITE" id="PS51257">
    <property type="entry name" value="PROKAR_LIPOPROTEIN"/>
    <property type="match status" value="1"/>
</dbReference>
<keyword evidence="4" id="KW-0449">Lipoprotein</keyword>
<comment type="similarity">
    <text evidence="1">Belongs to the CapA family.</text>
</comment>
<organism evidence="4 5">
    <name type="scientific">Streptomyces xanthophaeus</name>
    <dbReference type="NCBI Taxonomy" id="67385"/>
    <lineage>
        <taxon>Bacteria</taxon>
        <taxon>Bacillati</taxon>
        <taxon>Actinomycetota</taxon>
        <taxon>Actinomycetes</taxon>
        <taxon>Kitasatosporales</taxon>
        <taxon>Streptomycetaceae</taxon>
        <taxon>Streptomyces</taxon>
    </lineage>
</organism>
<dbReference type="CDD" id="cd07381">
    <property type="entry name" value="MPP_CapA"/>
    <property type="match status" value="1"/>
</dbReference>
<proteinExistence type="inferred from homology"/>
<evidence type="ECO:0000313" key="5">
    <source>
        <dbReference type="Proteomes" id="UP000600026"/>
    </source>
</evidence>
<keyword evidence="5" id="KW-1185">Reference proteome</keyword>
<dbReference type="InterPro" id="IPR019079">
    <property type="entry name" value="Capsule_synth_CapA"/>
</dbReference>
<gene>
    <name evidence="4" type="ORF">Sxan_34710</name>
</gene>
<dbReference type="PANTHER" id="PTHR33393">
    <property type="entry name" value="POLYGLUTAMINE SYNTHESIS ACCESSORY PROTEIN RV0574C-RELATED"/>
    <property type="match status" value="1"/>
</dbReference>
<accession>A0A919GZ98</accession>
<dbReference type="Gene3D" id="3.60.21.10">
    <property type="match status" value="1"/>
</dbReference>
<dbReference type="PANTHER" id="PTHR33393:SF13">
    <property type="entry name" value="PGA BIOSYNTHESIS PROTEIN CAPA"/>
    <property type="match status" value="1"/>
</dbReference>
<dbReference type="RefSeq" id="WP_031143505.1">
    <property type="nucleotide sequence ID" value="NZ_BNEE01000006.1"/>
</dbReference>